<dbReference type="PROSITE" id="PS51257">
    <property type="entry name" value="PROKAR_LIPOPROTEIN"/>
    <property type="match status" value="1"/>
</dbReference>
<dbReference type="InterPro" id="IPR011047">
    <property type="entry name" value="Quinoprotein_ADH-like_sf"/>
</dbReference>
<protein>
    <recommendedName>
        <fullName evidence="4">Lipoprotein</fullName>
    </recommendedName>
</protein>
<keyword evidence="1" id="KW-0732">Signal</keyword>
<organism evidence="2 3">
    <name type="scientific">Streptomyces fodineus</name>
    <dbReference type="NCBI Taxonomy" id="1904616"/>
    <lineage>
        <taxon>Bacteria</taxon>
        <taxon>Bacillati</taxon>
        <taxon>Actinomycetota</taxon>
        <taxon>Actinomycetes</taxon>
        <taxon>Kitasatosporales</taxon>
        <taxon>Streptomycetaceae</taxon>
        <taxon>Streptomyces</taxon>
    </lineage>
</organism>
<dbReference type="KEGG" id="spun:BFF78_26320"/>
<reference evidence="3" key="1">
    <citation type="submission" date="2016-09" db="EMBL/GenBank/DDBJ databases">
        <title>Streptomyces puniciscabiei strain:TW1S1 Genome sequencing and assembly.</title>
        <authorList>
            <person name="Kim M.-K."/>
            <person name="Kim S.B."/>
        </authorList>
    </citation>
    <scope>NUCLEOTIDE SEQUENCE [LARGE SCALE GENOMIC DNA]</scope>
    <source>
        <strain evidence="3">TW1S1</strain>
    </source>
</reference>
<dbReference type="EMBL" id="CP017248">
    <property type="protein sequence ID" value="AOR34099.1"/>
    <property type="molecule type" value="Genomic_DNA"/>
</dbReference>
<sequence length="441" mass="46047">MRSVLAKASVAVIAVGSLAACGGGSEAAKTAGGDKKPSAHASPPAPVLKLAVPAGYDTSRGWQLSQKQLGTYVMLPKSGAVATLTSEGSSGGSAYRVTVRDAVTGQVRWTGKPFKNLFEGEAPHVFVATAAGKEYLVTWSRGKQGEDALSKAKNMYTLDIYAPDGSGDAVAPAHHVELPATEFDADNVTDGGERLLVPVADKRRIAVDVVTGRTTTYDTSSLKPPACPACMDDIGNDIAALTERDPVVANEGAGAFGIPGSWDDDRIAPAEADHATGEVWPGTSGYLIARWEQKNFGNHNVWAVLDSRTGQVLASVLCAKPSVPTADNPDPVLSPNGRYLVSEHLAFDLRAKKGYCFEETDESKPLSFDSVTDDGTAYGTSLTKGESMKGSTAPVQLSLATGTPKALPGGSEVPIADFDGVGVFAHDEGNVPYLVVYRHKG</sequence>
<keyword evidence="3" id="KW-1185">Reference proteome</keyword>
<evidence type="ECO:0000313" key="2">
    <source>
        <dbReference type="EMBL" id="AOR34099.1"/>
    </source>
</evidence>
<dbReference type="RefSeq" id="WP_069780656.1">
    <property type="nucleotide sequence ID" value="NZ_CP017248.1"/>
</dbReference>
<feature type="signal peptide" evidence="1">
    <location>
        <begin position="1"/>
        <end position="19"/>
    </location>
</feature>
<evidence type="ECO:0008006" key="4">
    <source>
        <dbReference type="Google" id="ProtNLM"/>
    </source>
</evidence>
<feature type="chain" id="PRO_5038763523" description="Lipoprotein" evidence="1">
    <location>
        <begin position="20"/>
        <end position="441"/>
    </location>
</feature>
<dbReference type="SUPFAM" id="SSF50998">
    <property type="entry name" value="Quinoprotein alcohol dehydrogenase-like"/>
    <property type="match status" value="1"/>
</dbReference>
<dbReference type="AlphaFoldDB" id="A0A1D7YFI9"/>
<dbReference type="Proteomes" id="UP000094960">
    <property type="component" value="Chromosome"/>
</dbReference>
<evidence type="ECO:0000313" key="3">
    <source>
        <dbReference type="Proteomes" id="UP000094960"/>
    </source>
</evidence>
<evidence type="ECO:0000256" key="1">
    <source>
        <dbReference type="SAM" id="SignalP"/>
    </source>
</evidence>
<name>A0A1D7YFI9_9ACTN</name>
<proteinExistence type="predicted"/>
<gene>
    <name evidence="2" type="ORF">BFF78_26320</name>
</gene>
<accession>A0A1D7YFI9</accession>